<evidence type="ECO:0000313" key="1">
    <source>
        <dbReference type="EMBL" id="MQY10066.1"/>
    </source>
</evidence>
<name>A0A7K0C9J3_9ACTN</name>
<dbReference type="RefSeq" id="WP_323376698.1">
    <property type="nucleotide sequence ID" value="NZ_WEGJ01000001.1"/>
</dbReference>
<dbReference type="Proteomes" id="UP000466345">
    <property type="component" value="Unassembled WGS sequence"/>
</dbReference>
<evidence type="ECO:0000313" key="2">
    <source>
        <dbReference type="Proteomes" id="UP000466345"/>
    </source>
</evidence>
<dbReference type="AlphaFoldDB" id="A0A7K0C9J3"/>
<dbReference type="EMBL" id="WEGJ01000001">
    <property type="protein sequence ID" value="MQY10066.1"/>
    <property type="molecule type" value="Genomic_DNA"/>
</dbReference>
<organism evidence="1 2">
    <name type="scientific">Streptomyces smaragdinus</name>
    <dbReference type="NCBI Taxonomy" id="2585196"/>
    <lineage>
        <taxon>Bacteria</taxon>
        <taxon>Bacillati</taxon>
        <taxon>Actinomycetota</taxon>
        <taxon>Actinomycetes</taxon>
        <taxon>Kitasatosporales</taxon>
        <taxon>Streptomycetaceae</taxon>
        <taxon>Streptomyces</taxon>
    </lineage>
</organism>
<keyword evidence="2" id="KW-1185">Reference proteome</keyword>
<proteinExistence type="predicted"/>
<sequence length="128" mass="13478">MHTPDRTEDELAHLDIAGLLRHGLTAAPGPHRTALFGDGAAAAAVVLGRLGTHPRSIAFLADTLRAGGLPFATTLPEPLPAPDAADIVRQWLRTAAELDAGPAADETAATWLRAVATIVEVRQLARRR</sequence>
<protein>
    <submittedName>
        <fullName evidence="1">Uncharacterized protein</fullName>
    </submittedName>
</protein>
<accession>A0A7K0C9J3</accession>
<gene>
    <name evidence="1" type="ORF">SRB5_01700</name>
</gene>
<reference evidence="1 2" key="1">
    <citation type="submission" date="2019-10" db="EMBL/GenBank/DDBJ databases">
        <title>Streptomyces smaragdinus sp. nov. and Streptomyces fabii sp. nov., isolated from the gut of fungus growing-termite Macrotermes natalensis.</title>
        <authorList>
            <person name="Schwitalla J."/>
            <person name="Benndorf R."/>
            <person name="Martin K."/>
            <person name="De Beer W."/>
            <person name="Kaster A.-K."/>
            <person name="Vollmers J."/>
            <person name="Poulsen M."/>
            <person name="Beemelmanns C."/>
        </authorList>
    </citation>
    <scope>NUCLEOTIDE SEQUENCE [LARGE SCALE GENOMIC DNA]</scope>
    <source>
        <strain evidence="1 2">RB5</strain>
    </source>
</reference>
<comment type="caution">
    <text evidence="1">The sequence shown here is derived from an EMBL/GenBank/DDBJ whole genome shotgun (WGS) entry which is preliminary data.</text>
</comment>